<feature type="domain" description="BHLH" evidence="7">
    <location>
        <begin position="275"/>
        <end position="325"/>
    </location>
</feature>
<evidence type="ECO:0000259" key="7">
    <source>
        <dbReference type="PROSITE" id="PS50888"/>
    </source>
</evidence>
<evidence type="ECO:0000313" key="8">
    <source>
        <dbReference type="EMBL" id="KAJ6968077.1"/>
    </source>
</evidence>
<keyword evidence="4" id="KW-0804">Transcription</keyword>
<dbReference type="EMBL" id="JAQIZT010000016">
    <property type="protein sequence ID" value="KAJ6968077.1"/>
    <property type="molecule type" value="Genomic_DNA"/>
</dbReference>
<dbReference type="InterPro" id="IPR045843">
    <property type="entry name" value="IND-like"/>
</dbReference>
<evidence type="ECO:0000256" key="2">
    <source>
        <dbReference type="ARBA" id="ARBA00023015"/>
    </source>
</evidence>
<accession>A0AAD6PUA9</accession>
<dbReference type="PANTHER" id="PTHR16223">
    <property type="entry name" value="TRANSCRIPTION FACTOR BHLH83-RELATED"/>
    <property type="match status" value="1"/>
</dbReference>
<evidence type="ECO:0000256" key="5">
    <source>
        <dbReference type="ARBA" id="ARBA00023242"/>
    </source>
</evidence>
<dbReference type="AlphaFoldDB" id="A0AAD6PUA9"/>
<evidence type="ECO:0000256" key="3">
    <source>
        <dbReference type="ARBA" id="ARBA00023125"/>
    </source>
</evidence>
<dbReference type="GO" id="GO:0000981">
    <property type="term" value="F:DNA-binding transcription factor activity, RNA polymerase II-specific"/>
    <property type="evidence" value="ECO:0007669"/>
    <property type="project" value="TreeGrafter"/>
</dbReference>
<dbReference type="InterPro" id="IPR045239">
    <property type="entry name" value="bHLH95_bHLH"/>
</dbReference>
<evidence type="ECO:0000313" key="9">
    <source>
        <dbReference type="Proteomes" id="UP001164929"/>
    </source>
</evidence>
<dbReference type="InterPro" id="IPR036638">
    <property type="entry name" value="HLH_DNA-bd_sf"/>
</dbReference>
<name>A0AAD6PUA9_9ROSI</name>
<comment type="caution">
    <text evidence="8">The sequence shown here is derived from an EMBL/GenBank/DDBJ whole genome shotgun (WGS) entry which is preliminary data.</text>
</comment>
<dbReference type="GO" id="GO:0000978">
    <property type="term" value="F:RNA polymerase II cis-regulatory region sequence-specific DNA binding"/>
    <property type="evidence" value="ECO:0007669"/>
    <property type="project" value="TreeGrafter"/>
</dbReference>
<evidence type="ECO:0000256" key="4">
    <source>
        <dbReference type="ARBA" id="ARBA00023163"/>
    </source>
</evidence>
<dbReference type="InterPro" id="IPR011598">
    <property type="entry name" value="bHLH_dom"/>
</dbReference>
<evidence type="ECO:0000256" key="6">
    <source>
        <dbReference type="SAM" id="MobiDB-lite"/>
    </source>
</evidence>
<dbReference type="Gene3D" id="4.10.280.10">
    <property type="entry name" value="Helix-loop-helix DNA-binding domain"/>
    <property type="match status" value="1"/>
</dbReference>
<gene>
    <name evidence="8" type="ORF">NC653_036119</name>
</gene>
<dbReference type="FunFam" id="4.10.280.10:FF:000021">
    <property type="entry name" value="Transcription factor bHLH130 family"/>
    <property type="match status" value="1"/>
</dbReference>
<sequence length="353" mass="39130">MSMDSSSNNNYHQQNQPSSGLLRFRSAPSSLLASFNDSGVDNDSVLNYQEFEDKSAAKVREEAVNYSNFPRSYSGLPPHYPRQSSATNSSAMDSSYGLIGSISMGHHEQLKRVDSSLARQNSSPAGLFGNVSGQNGYPGWNGTNGEANSRLKSQLSFSSRAPSSLGFRSQISEIGSESIEAGSPGADSRFHSSHGFPYGSWNNSHLSENFSRMKRDQENGNLFSNNAQNGELGNRAHVFAHHLSLPKTSVEMVAMEKFLHLQDSVPCKIRAKRGCATHPRSIAERVRRTRISERMRKLQELVPNMDKQTNTADMLDLAVDYIKDLQKQYKTLSDNRANCKCLSEQKPLQNKIV</sequence>
<proteinExistence type="predicted"/>
<dbReference type="PROSITE" id="PS50888">
    <property type="entry name" value="BHLH"/>
    <property type="match status" value="1"/>
</dbReference>
<dbReference type="Proteomes" id="UP001164929">
    <property type="component" value="Chromosome 16"/>
</dbReference>
<feature type="compositionally biased region" description="Low complexity" evidence="6">
    <location>
        <begin position="1"/>
        <end position="19"/>
    </location>
</feature>
<dbReference type="PANTHER" id="PTHR16223:SF125">
    <property type="entry name" value="OS08G0506700 PROTEIN"/>
    <property type="match status" value="1"/>
</dbReference>
<protein>
    <submittedName>
        <fullName evidence="8">Transcription factor bHLH130-like</fullName>
    </submittedName>
</protein>
<comment type="subcellular location">
    <subcellularLocation>
        <location evidence="1">Nucleus</location>
    </subcellularLocation>
</comment>
<evidence type="ECO:0000256" key="1">
    <source>
        <dbReference type="ARBA" id="ARBA00004123"/>
    </source>
</evidence>
<feature type="region of interest" description="Disordered" evidence="6">
    <location>
        <begin position="1"/>
        <end position="23"/>
    </location>
</feature>
<dbReference type="CDD" id="cd11393">
    <property type="entry name" value="bHLH_AtbHLH_like"/>
    <property type="match status" value="1"/>
</dbReference>
<keyword evidence="2" id="KW-0805">Transcription regulation</keyword>
<keyword evidence="5" id="KW-0539">Nucleus</keyword>
<organism evidence="8 9">
    <name type="scientific">Populus alba x Populus x berolinensis</name>
    <dbReference type="NCBI Taxonomy" id="444605"/>
    <lineage>
        <taxon>Eukaryota</taxon>
        <taxon>Viridiplantae</taxon>
        <taxon>Streptophyta</taxon>
        <taxon>Embryophyta</taxon>
        <taxon>Tracheophyta</taxon>
        <taxon>Spermatophyta</taxon>
        <taxon>Magnoliopsida</taxon>
        <taxon>eudicotyledons</taxon>
        <taxon>Gunneridae</taxon>
        <taxon>Pentapetalae</taxon>
        <taxon>rosids</taxon>
        <taxon>fabids</taxon>
        <taxon>Malpighiales</taxon>
        <taxon>Salicaceae</taxon>
        <taxon>Saliceae</taxon>
        <taxon>Populus</taxon>
    </lineage>
</organism>
<dbReference type="GO" id="GO:0046983">
    <property type="term" value="F:protein dimerization activity"/>
    <property type="evidence" value="ECO:0007669"/>
    <property type="project" value="InterPro"/>
</dbReference>
<reference evidence="8 9" key="1">
    <citation type="journal article" date="2023" name="Mol. Ecol. Resour.">
        <title>Chromosome-level genome assembly of a triploid poplar Populus alba 'Berolinensis'.</title>
        <authorList>
            <person name="Chen S."/>
            <person name="Yu Y."/>
            <person name="Wang X."/>
            <person name="Wang S."/>
            <person name="Zhang T."/>
            <person name="Zhou Y."/>
            <person name="He R."/>
            <person name="Meng N."/>
            <person name="Wang Y."/>
            <person name="Liu W."/>
            <person name="Liu Z."/>
            <person name="Liu J."/>
            <person name="Guo Q."/>
            <person name="Huang H."/>
            <person name="Sederoff R.R."/>
            <person name="Wang G."/>
            <person name="Qu G."/>
            <person name="Chen S."/>
        </authorList>
    </citation>
    <scope>NUCLEOTIDE SEQUENCE [LARGE SCALE GENOMIC DNA]</scope>
    <source>
        <strain evidence="8">SC-2020</strain>
    </source>
</reference>
<dbReference type="SUPFAM" id="SSF47459">
    <property type="entry name" value="HLH, helix-loop-helix DNA-binding domain"/>
    <property type="match status" value="1"/>
</dbReference>
<keyword evidence="3" id="KW-0238">DNA-binding</keyword>
<dbReference type="Pfam" id="PF00010">
    <property type="entry name" value="HLH"/>
    <property type="match status" value="1"/>
</dbReference>
<dbReference type="GO" id="GO:0005634">
    <property type="term" value="C:nucleus"/>
    <property type="evidence" value="ECO:0007669"/>
    <property type="project" value="UniProtKB-SubCell"/>
</dbReference>
<keyword evidence="9" id="KW-1185">Reference proteome</keyword>
<dbReference type="SMART" id="SM00353">
    <property type="entry name" value="HLH"/>
    <property type="match status" value="1"/>
</dbReference>